<organism evidence="5 6">
    <name type="scientific">Pisolithus microcarpus 441</name>
    <dbReference type="NCBI Taxonomy" id="765257"/>
    <lineage>
        <taxon>Eukaryota</taxon>
        <taxon>Fungi</taxon>
        <taxon>Dikarya</taxon>
        <taxon>Basidiomycota</taxon>
        <taxon>Agaricomycotina</taxon>
        <taxon>Agaricomycetes</taxon>
        <taxon>Agaricomycetidae</taxon>
        <taxon>Boletales</taxon>
        <taxon>Sclerodermatineae</taxon>
        <taxon>Pisolithaceae</taxon>
        <taxon>Pisolithus</taxon>
    </lineage>
</organism>
<evidence type="ECO:0000256" key="2">
    <source>
        <dbReference type="ARBA" id="ARBA00022679"/>
    </source>
</evidence>
<dbReference type="Gene3D" id="3.20.200.10">
    <property type="entry name" value="MHCK/EF2 kinase"/>
    <property type="match status" value="1"/>
</dbReference>
<dbReference type="EMBL" id="KN833877">
    <property type="protein sequence ID" value="KIK15815.1"/>
    <property type="molecule type" value="Genomic_DNA"/>
</dbReference>
<dbReference type="HOGENOM" id="CLU_073913_3_0_1"/>
<evidence type="ECO:0000313" key="6">
    <source>
        <dbReference type="Proteomes" id="UP000054018"/>
    </source>
</evidence>
<evidence type="ECO:0000256" key="3">
    <source>
        <dbReference type="ARBA" id="ARBA00022777"/>
    </source>
</evidence>
<dbReference type="AlphaFoldDB" id="A0A0C9XTW8"/>
<dbReference type="GO" id="GO:0004674">
    <property type="term" value="F:protein serine/threonine kinase activity"/>
    <property type="evidence" value="ECO:0007669"/>
    <property type="project" value="UniProtKB-KW"/>
</dbReference>
<dbReference type="OrthoDB" id="301415at2759"/>
<dbReference type="InterPro" id="IPR011009">
    <property type="entry name" value="Kinase-like_dom_sf"/>
</dbReference>
<reference evidence="5 6" key="1">
    <citation type="submission" date="2014-04" db="EMBL/GenBank/DDBJ databases">
        <authorList>
            <consortium name="DOE Joint Genome Institute"/>
            <person name="Kuo A."/>
            <person name="Kohler A."/>
            <person name="Costa M.D."/>
            <person name="Nagy L.G."/>
            <person name="Floudas D."/>
            <person name="Copeland A."/>
            <person name="Barry K.W."/>
            <person name="Cichocki N."/>
            <person name="Veneault-Fourrey C."/>
            <person name="LaButti K."/>
            <person name="Lindquist E.A."/>
            <person name="Lipzen A."/>
            <person name="Lundell T."/>
            <person name="Morin E."/>
            <person name="Murat C."/>
            <person name="Sun H."/>
            <person name="Tunlid A."/>
            <person name="Henrissat B."/>
            <person name="Grigoriev I.V."/>
            <person name="Hibbett D.S."/>
            <person name="Martin F."/>
            <person name="Nordberg H.P."/>
            <person name="Cantor M.N."/>
            <person name="Hua S.X."/>
        </authorList>
    </citation>
    <scope>NUCLEOTIDE SEQUENCE [LARGE SCALE GENOMIC DNA]</scope>
    <source>
        <strain evidence="5 6">441</strain>
    </source>
</reference>
<evidence type="ECO:0000313" key="5">
    <source>
        <dbReference type="EMBL" id="KIK15815.1"/>
    </source>
</evidence>
<name>A0A0C9XTW8_9AGAM</name>
<dbReference type="GO" id="GO:0005524">
    <property type="term" value="F:ATP binding"/>
    <property type="evidence" value="ECO:0007669"/>
    <property type="project" value="InterPro"/>
</dbReference>
<gene>
    <name evidence="5" type="ORF">PISMIDRAFT_30992</name>
</gene>
<dbReference type="Pfam" id="PF02816">
    <property type="entry name" value="Alpha_kinase"/>
    <property type="match status" value="1"/>
</dbReference>
<dbReference type="STRING" id="765257.A0A0C9XTW8"/>
<protein>
    <recommendedName>
        <fullName evidence="4">Alpha-type protein kinase domain-containing protein</fullName>
    </recommendedName>
</protein>
<dbReference type="SUPFAM" id="SSF56112">
    <property type="entry name" value="Protein kinase-like (PK-like)"/>
    <property type="match status" value="1"/>
</dbReference>
<sequence>MFLTRRPYIDDHPTEPGPPFTRYSLKDESSMLYREANVLYWAKALLKMTYDFVDCAIQGAEASPPFNIPRLRFVDAGLLLTYSSAAVAPPEGSKRPAKPSGMVCTMFLAEEFIPTTSDADFVKYIHNGDAVPCDLINARAEEIALFLAFTQHVQYTRTGGQVYISDYQGSELLLTDPQILTHP</sequence>
<dbReference type="InterPro" id="IPR004166">
    <property type="entry name" value="a-kinase_dom"/>
</dbReference>
<evidence type="ECO:0000259" key="4">
    <source>
        <dbReference type="Pfam" id="PF02816"/>
    </source>
</evidence>
<keyword evidence="2" id="KW-0808">Transferase</keyword>
<dbReference type="Proteomes" id="UP000054018">
    <property type="component" value="Unassembled WGS sequence"/>
</dbReference>
<accession>A0A0C9XTW8</accession>
<keyword evidence="3" id="KW-0418">Kinase</keyword>
<proteinExistence type="predicted"/>
<reference evidence="6" key="2">
    <citation type="submission" date="2015-01" db="EMBL/GenBank/DDBJ databases">
        <title>Evolutionary Origins and Diversification of the Mycorrhizal Mutualists.</title>
        <authorList>
            <consortium name="DOE Joint Genome Institute"/>
            <consortium name="Mycorrhizal Genomics Consortium"/>
            <person name="Kohler A."/>
            <person name="Kuo A."/>
            <person name="Nagy L.G."/>
            <person name="Floudas D."/>
            <person name="Copeland A."/>
            <person name="Barry K.W."/>
            <person name="Cichocki N."/>
            <person name="Veneault-Fourrey C."/>
            <person name="LaButti K."/>
            <person name="Lindquist E.A."/>
            <person name="Lipzen A."/>
            <person name="Lundell T."/>
            <person name="Morin E."/>
            <person name="Murat C."/>
            <person name="Riley R."/>
            <person name="Ohm R."/>
            <person name="Sun H."/>
            <person name="Tunlid A."/>
            <person name="Henrissat B."/>
            <person name="Grigoriev I.V."/>
            <person name="Hibbett D.S."/>
            <person name="Martin F."/>
        </authorList>
    </citation>
    <scope>NUCLEOTIDE SEQUENCE [LARGE SCALE GENOMIC DNA]</scope>
    <source>
        <strain evidence="6">441</strain>
    </source>
</reference>
<keyword evidence="1" id="KW-0723">Serine/threonine-protein kinase</keyword>
<evidence type="ECO:0000256" key="1">
    <source>
        <dbReference type="ARBA" id="ARBA00022527"/>
    </source>
</evidence>
<keyword evidence="6" id="KW-1185">Reference proteome</keyword>
<feature type="domain" description="Alpha-type protein kinase" evidence="4">
    <location>
        <begin position="89"/>
        <end position="181"/>
    </location>
</feature>